<organism evidence="1 2">
    <name type="scientific">Paracidovorax citrulli</name>
    <name type="common">Acidovorax citrulli</name>
    <dbReference type="NCBI Taxonomy" id="80869"/>
    <lineage>
        <taxon>Bacteria</taxon>
        <taxon>Pseudomonadati</taxon>
        <taxon>Pseudomonadota</taxon>
        <taxon>Betaproteobacteria</taxon>
        <taxon>Burkholderiales</taxon>
        <taxon>Comamonadaceae</taxon>
        <taxon>Paracidovorax</taxon>
    </lineage>
</organism>
<dbReference type="EMBL" id="CP127363">
    <property type="protein sequence ID" value="WIY47404.1"/>
    <property type="molecule type" value="Genomic_DNA"/>
</dbReference>
<reference evidence="1 2" key="1">
    <citation type="submission" date="2023-06" db="EMBL/GenBank/DDBJ databases">
        <authorList>
            <person name="Ham H."/>
            <person name="Park D.S."/>
        </authorList>
    </citation>
    <scope>NUCLEOTIDE SEQUENCE [LARGE SCALE GENOMIC DNA]</scope>
    <source>
        <strain evidence="1 2">KACC 17005</strain>
    </source>
</reference>
<sequence length="60" mass="6561">MSTETPQALTPVVSLVWGEAKDGTYFAQMTVSGLTSEDQARAAMDHMQRLFCGAEQEPIQ</sequence>
<evidence type="ECO:0000313" key="2">
    <source>
        <dbReference type="Proteomes" id="UP001242732"/>
    </source>
</evidence>
<protein>
    <submittedName>
        <fullName evidence="1">Uncharacterized protein</fullName>
    </submittedName>
</protein>
<dbReference type="GeneID" id="79791302"/>
<accession>A0ABY9AKC7</accession>
<keyword evidence="2" id="KW-1185">Reference proteome</keyword>
<name>A0ABY9AKC7_PARCI</name>
<evidence type="ECO:0000313" key="1">
    <source>
        <dbReference type="EMBL" id="WIY47404.1"/>
    </source>
</evidence>
<gene>
    <name evidence="1" type="ORF">QRO08_16370</name>
</gene>
<dbReference type="Proteomes" id="UP001242732">
    <property type="component" value="Chromosome"/>
</dbReference>
<proteinExistence type="predicted"/>
<dbReference type="RefSeq" id="WP_011794810.1">
    <property type="nucleotide sequence ID" value="NZ_CP023687.1"/>
</dbReference>